<accession>A0A267MGN0</accession>
<name>A0A267MGN0_9FIRM</name>
<protein>
    <submittedName>
        <fullName evidence="2">Uncharacterized protein</fullName>
    </submittedName>
</protein>
<evidence type="ECO:0000313" key="3">
    <source>
        <dbReference type="Proteomes" id="UP000216024"/>
    </source>
</evidence>
<reference evidence="2 3" key="1">
    <citation type="submission" date="2017-06" db="EMBL/GenBank/DDBJ databases">
        <title>Draft genome sequence of anaerobic fermentative bacterium Anaeromicrobium sediminis DY2726D isolated from West Pacific Ocean sediments.</title>
        <authorList>
            <person name="Zeng X."/>
        </authorList>
    </citation>
    <scope>NUCLEOTIDE SEQUENCE [LARGE SCALE GENOMIC DNA]</scope>
    <source>
        <strain evidence="2 3">DY2726D</strain>
    </source>
</reference>
<organism evidence="2 3">
    <name type="scientific">Anaeromicrobium sediminis</name>
    <dbReference type="NCBI Taxonomy" id="1478221"/>
    <lineage>
        <taxon>Bacteria</taxon>
        <taxon>Bacillati</taxon>
        <taxon>Bacillota</taxon>
        <taxon>Clostridia</taxon>
        <taxon>Peptostreptococcales</taxon>
        <taxon>Thermotaleaceae</taxon>
        <taxon>Anaeromicrobium</taxon>
    </lineage>
</organism>
<dbReference type="Proteomes" id="UP000216024">
    <property type="component" value="Unassembled WGS sequence"/>
</dbReference>
<dbReference type="AlphaFoldDB" id="A0A267MGN0"/>
<comment type="caution">
    <text evidence="2">The sequence shown here is derived from an EMBL/GenBank/DDBJ whole genome shotgun (WGS) entry which is preliminary data.</text>
</comment>
<evidence type="ECO:0000313" key="2">
    <source>
        <dbReference type="EMBL" id="PAB58035.1"/>
    </source>
</evidence>
<proteinExistence type="predicted"/>
<keyword evidence="1" id="KW-0812">Transmembrane</keyword>
<keyword evidence="1" id="KW-1133">Transmembrane helix</keyword>
<dbReference type="EMBL" id="NIBG01000020">
    <property type="protein sequence ID" value="PAB58035.1"/>
    <property type="molecule type" value="Genomic_DNA"/>
</dbReference>
<keyword evidence="3" id="KW-1185">Reference proteome</keyword>
<feature type="transmembrane region" description="Helical" evidence="1">
    <location>
        <begin position="78"/>
        <end position="97"/>
    </location>
</feature>
<sequence length="103" mass="12361">MYMKFIYLFIWVLLFIGSTWLSYRWIKKDGISFVKKILYVILIFSGIYLIEIDFHFDYINIDPYSMGSIYSIMTCKGLKAHPVIGIRFPLGLTFILYREYVFK</sequence>
<keyword evidence="1" id="KW-0472">Membrane</keyword>
<dbReference type="RefSeq" id="WP_095134928.1">
    <property type="nucleotide sequence ID" value="NZ_NIBG01000020.1"/>
</dbReference>
<feature type="transmembrane region" description="Helical" evidence="1">
    <location>
        <begin position="6"/>
        <end position="26"/>
    </location>
</feature>
<gene>
    <name evidence="2" type="ORF">CCE28_17010</name>
</gene>
<feature type="transmembrane region" description="Helical" evidence="1">
    <location>
        <begin position="38"/>
        <end position="58"/>
    </location>
</feature>
<evidence type="ECO:0000256" key="1">
    <source>
        <dbReference type="SAM" id="Phobius"/>
    </source>
</evidence>